<evidence type="ECO:0000313" key="2">
    <source>
        <dbReference type="EMBL" id="ETS63655.1"/>
    </source>
</evidence>
<feature type="region of interest" description="Disordered" evidence="1">
    <location>
        <begin position="265"/>
        <end position="346"/>
    </location>
</feature>
<dbReference type="Proteomes" id="UP000019462">
    <property type="component" value="Unassembled WGS sequence"/>
</dbReference>
<name>W3VQA1_MOEAP</name>
<feature type="compositionally biased region" description="Basic residues" evidence="1">
    <location>
        <begin position="272"/>
        <end position="283"/>
    </location>
</feature>
<accession>W3VQA1</accession>
<comment type="caution">
    <text evidence="2">The sequence shown here is derived from an EMBL/GenBank/DDBJ whole genome shotgun (WGS) entry which is preliminary data.</text>
</comment>
<reference evidence="2 3" key="1">
    <citation type="journal article" date="2014" name="Genome Announc.">
        <title>Genome sequence of the basidiomycetous fungus Pseudozyma aphidis DSM70725, an efficient producer of biosurfactant mannosylerythritol lipids.</title>
        <authorList>
            <person name="Lorenz S."/>
            <person name="Guenther M."/>
            <person name="Grumaz C."/>
            <person name="Rupp S."/>
            <person name="Zibek S."/>
            <person name="Sohn K."/>
        </authorList>
    </citation>
    <scope>NUCLEOTIDE SEQUENCE [LARGE SCALE GENOMIC DNA]</scope>
    <source>
        <strain evidence="3">ATCC 32657 / CBS 517.83 / DSM 70725 / JCM 10318 / NBRC 10182 / NRRL Y-7954 / St-0401</strain>
    </source>
</reference>
<protein>
    <submittedName>
        <fullName evidence="2">Uncharacterized protein</fullName>
    </submittedName>
</protein>
<dbReference type="OrthoDB" id="10378503at2759"/>
<keyword evidence="3" id="KW-1185">Reference proteome</keyword>
<gene>
    <name evidence="2" type="ORF">PaG_01958</name>
</gene>
<organism evidence="2 3">
    <name type="scientific">Moesziomyces aphidis</name>
    <name type="common">Pseudozyma aphidis</name>
    <dbReference type="NCBI Taxonomy" id="84754"/>
    <lineage>
        <taxon>Eukaryota</taxon>
        <taxon>Fungi</taxon>
        <taxon>Dikarya</taxon>
        <taxon>Basidiomycota</taxon>
        <taxon>Ustilaginomycotina</taxon>
        <taxon>Ustilaginomycetes</taxon>
        <taxon>Ustilaginales</taxon>
        <taxon>Ustilaginaceae</taxon>
        <taxon>Moesziomyces</taxon>
    </lineage>
</organism>
<dbReference type="HOGENOM" id="CLU_801985_0_0_1"/>
<feature type="compositionally biased region" description="Low complexity" evidence="1">
    <location>
        <begin position="319"/>
        <end position="333"/>
    </location>
</feature>
<feature type="compositionally biased region" description="Low complexity" evidence="1">
    <location>
        <begin position="284"/>
        <end position="297"/>
    </location>
</feature>
<evidence type="ECO:0000313" key="3">
    <source>
        <dbReference type="Proteomes" id="UP000019462"/>
    </source>
</evidence>
<feature type="compositionally biased region" description="Polar residues" evidence="1">
    <location>
        <begin position="334"/>
        <end position="346"/>
    </location>
</feature>
<evidence type="ECO:0000256" key="1">
    <source>
        <dbReference type="SAM" id="MobiDB-lite"/>
    </source>
</evidence>
<sequence length="346" mass="37304">MGGAAESNLKILGCTAQSNTLSLAKPNLASSPGPCRPVALCLVDWEEASLHPSCIPLPFFLVVCSFGWSRAVELELELELVLHIALQLVFFSFFAALRPACVSAQRRRRLSTHIVWRSGRVAAWTSREIRCLHCTAPVRLLPCLALPGPALSRHDGTSCLACLGKSTLRLFASAGRTSSNGIIVQLDPRSSFTAAAAALNRILSAPLLYWVVAWSPLPLHWSLQRAPASGCLRPALPAAFVPGPPPTSSRPISLSSFIITSTGSYHQITSPPRHHLRARHRNRAAQSSFASARQCRANTSPPKPTRSKRIDPLSTNPAPLHLLSPRPLHSTPTASSRSPHPTIVIS</sequence>
<dbReference type="AlphaFoldDB" id="W3VQA1"/>
<proteinExistence type="predicted"/>
<dbReference type="EMBL" id="AWNI01000008">
    <property type="protein sequence ID" value="ETS63655.1"/>
    <property type="molecule type" value="Genomic_DNA"/>
</dbReference>